<dbReference type="PRINTS" id="PR00778">
    <property type="entry name" value="HTHARSR"/>
</dbReference>
<evidence type="ECO:0000313" key="6">
    <source>
        <dbReference type="Proteomes" id="UP000190449"/>
    </source>
</evidence>
<accession>A0A1M6WPS5</accession>
<dbReference type="InterPro" id="IPR036390">
    <property type="entry name" value="WH_DNA-bd_sf"/>
</dbReference>
<dbReference type="SUPFAM" id="SSF53335">
    <property type="entry name" value="S-adenosyl-L-methionine-dependent methyltransferases"/>
    <property type="match status" value="1"/>
</dbReference>
<evidence type="ECO:0000313" key="4">
    <source>
        <dbReference type="EMBL" id="SKA09765.1"/>
    </source>
</evidence>
<dbReference type="InterPro" id="IPR013216">
    <property type="entry name" value="Methyltransf_11"/>
</dbReference>
<evidence type="ECO:0000259" key="2">
    <source>
        <dbReference type="PROSITE" id="PS50987"/>
    </source>
</evidence>
<dbReference type="EMBL" id="FRAW01000026">
    <property type="protein sequence ID" value="SHK95646.1"/>
    <property type="molecule type" value="Genomic_DNA"/>
</dbReference>
<dbReference type="AlphaFoldDB" id="A0A1M6WPS5"/>
<dbReference type="SMART" id="SM00418">
    <property type="entry name" value="HTH_ARSR"/>
    <property type="match status" value="1"/>
</dbReference>
<dbReference type="NCBIfam" id="NF033788">
    <property type="entry name" value="HTH_metalloreg"/>
    <property type="match status" value="1"/>
</dbReference>
<accession>A0A1T4R1M0</accession>
<sequence>MEKKSSALEPLIPTLDLFNAVSDETRLKILMILSRSEFTVNELKEILGIHQSNASRHLAKLSSCGLLKDRREGTKAFYGLSDDLYLSRKLYDMISKAWEQLSDLALVESKVEELLVARRNSNTAKFHKLSEAGGSLKAQISLFAHLMLPFEHAIDIGCGEGGDLSFMLANRCKQVTAIDINETTVKGVMDIAREKGTENLNAICADMRKIPLPTGCADLVLMSQVLHHAPSPQEALAEAVRLLTPGGTLALLDLAEHQEEELRESHGHLWLGFSKERIQFLLQNLPCRIDTSEIIQSEISTEEKLPAICVIVKKNLPA</sequence>
<dbReference type="Proteomes" id="UP000190449">
    <property type="component" value="Unassembled WGS sequence"/>
</dbReference>
<feature type="domain" description="HTH arsR-type" evidence="2">
    <location>
        <begin position="6"/>
        <end position="101"/>
    </location>
</feature>
<gene>
    <name evidence="4" type="ORF">SAMN02745108_02506</name>
    <name evidence="3" type="ORF">SAMN05720469_12614</name>
</gene>
<dbReference type="CDD" id="cd00090">
    <property type="entry name" value="HTH_ARSR"/>
    <property type="match status" value="1"/>
</dbReference>
<dbReference type="GO" id="GO:0003700">
    <property type="term" value="F:DNA-binding transcription factor activity"/>
    <property type="evidence" value="ECO:0007669"/>
    <property type="project" value="InterPro"/>
</dbReference>
<dbReference type="GO" id="GO:0008757">
    <property type="term" value="F:S-adenosylmethionine-dependent methyltransferase activity"/>
    <property type="evidence" value="ECO:0007669"/>
    <property type="project" value="InterPro"/>
</dbReference>
<dbReference type="InterPro" id="IPR036388">
    <property type="entry name" value="WH-like_DNA-bd_sf"/>
</dbReference>
<reference evidence="5" key="1">
    <citation type="submission" date="2016-11" db="EMBL/GenBank/DDBJ databases">
        <authorList>
            <person name="Varghese N."/>
            <person name="Submissions S."/>
        </authorList>
    </citation>
    <scope>NUCLEOTIDE SEQUENCE [LARGE SCALE GENOMIC DNA]</scope>
    <source>
        <strain evidence="5">UWOS</strain>
    </source>
</reference>
<dbReference type="RefSeq" id="WP_073305321.1">
    <property type="nucleotide sequence ID" value="NZ_FRAW01000026.1"/>
</dbReference>
<evidence type="ECO:0000313" key="5">
    <source>
        <dbReference type="Proteomes" id="UP000184275"/>
    </source>
</evidence>
<dbReference type="PANTHER" id="PTHR43861:SF3">
    <property type="entry name" value="PUTATIVE (AFU_ORTHOLOGUE AFUA_2G14390)-RELATED"/>
    <property type="match status" value="1"/>
</dbReference>
<dbReference type="InterPro" id="IPR011991">
    <property type="entry name" value="ArsR-like_HTH"/>
</dbReference>
<dbReference type="InterPro" id="IPR001845">
    <property type="entry name" value="HTH_ArsR_DNA-bd_dom"/>
</dbReference>
<dbReference type="PROSITE" id="PS50987">
    <property type="entry name" value="HTH_ARSR_2"/>
    <property type="match status" value="1"/>
</dbReference>
<dbReference type="CDD" id="cd02440">
    <property type="entry name" value="AdoMet_MTases"/>
    <property type="match status" value="1"/>
</dbReference>
<dbReference type="Pfam" id="PF08241">
    <property type="entry name" value="Methyltransf_11"/>
    <property type="match status" value="1"/>
</dbReference>
<dbReference type="PANTHER" id="PTHR43861">
    <property type="entry name" value="TRANS-ACONITATE 2-METHYLTRANSFERASE-RELATED"/>
    <property type="match status" value="1"/>
</dbReference>
<keyword evidence="5" id="KW-1185">Reference proteome</keyword>
<dbReference type="Gene3D" id="1.10.10.10">
    <property type="entry name" value="Winged helix-like DNA-binding domain superfamily/Winged helix DNA-binding domain"/>
    <property type="match status" value="1"/>
</dbReference>
<proteinExistence type="predicted"/>
<dbReference type="EMBL" id="FUWU01000059">
    <property type="protein sequence ID" value="SKA09765.1"/>
    <property type="molecule type" value="Genomic_DNA"/>
</dbReference>
<protein>
    <submittedName>
        <fullName evidence="4">ArsR family transcriptional regulator</fullName>
    </submittedName>
    <submittedName>
        <fullName evidence="3">Transcriptional regulator, ArsR family</fullName>
    </submittedName>
</protein>
<dbReference type="Pfam" id="PF01022">
    <property type="entry name" value="HTH_5"/>
    <property type="match status" value="1"/>
</dbReference>
<dbReference type="Proteomes" id="UP000184275">
    <property type="component" value="Unassembled WGS sequence"/>
</dbReference>
<reference evidence="3" key="2">
    <citation type="submission" date="2016-11" db="EMBL/GenBank/DDBJ databases">
        <authorList>
            <person name="Jaros S."/>
            <person name="Januszkiewicz K."/>
            <person name="Wedrychowicz H."/>
        </authorList>
    </citation>
    <scope>NUCLEOTIDE SEQUENCE [LARGE SCALE GENOMIC DNA]</scope>
    <source>
        <strain evidence="3">UWOS</strain>
    </source>
</reference>
<reference evidence="4 6" key="3">
    <citation type="submission" date="2017-02" db="EMBL/GenBank/DDBJ databases">
        <authorList>
            <person name="Peterson S.W."/>
        </authorList>
    </citation>
    <scope>NUCLEOTIDE SEQUENCE [LARGE SCALE GENOMIC DNA]</scope>
    <source>
        <strain evidence="4 6">ATCC 43854</strain>
    </source>
</reference>
<dbReference type="InterPro" id="IPR029063">
    <property type="entry name" value="SAM-dependent_MTases_sf"/>
</dbReference>
<evidence type="ECO:0000313" key="3">
    <source>
        <dbReference type="EMBL" id="SHK95646.1"/>
    </source>
</evidence>
<dbReference type="STRING" id="28122.SAMN02745108_02506"/>
<dbReference type="Gene3D" id="3.40.50.150">
    <property type="entry name" value="Vaccinia Virus protein VP39"/>
    <property type="match status" value="1"/>
</dbReference>
<dbReference type="SUPFAM" id="SSF46785">
    <property type="entry name" value="Winged helix' DNA-binding domain"/>
    <property type="match status" value="1"/>
</dbReference>
<keyword evidence="1" id="KW-0808">Transferase</keyword>
<name>A0A1M6WPS5_9BACT</name>
<organism evidence="3 5">
    <name type="scientific">Fibrobacter intestinalis</name>
    <dbReference type="NCBI Taxonomy" id="28122"/>
    <lineage>
        <taxon>Bacteria</taxon>
        <taxon>Pseudomonadati</taxon>
        <taxon>Fibrobacterota</taxon>
        <taxon>Fibrobacteria</taxon>
        <taxon>Fibrobacterales</taxon>
        <taxon>Fibrobacteraceae</taxon>
        <taxon>Fibrobacter</taxon>
    </lineage>
</organism>
<evidence type="ECO:0000256" key="1">
    <source>
        <dbReference type="ARBA" id="ARBA00022679"/>
    </source>
</evidence>